<evidence type="ECO:0000313" key="2">
    <source>
        <dbReference type="Proteomes" id="UP000548582"/>
    </source>
</evidence>
<dbReference type="GO" id="GO:0016740">
    <property type="term" value="F:transferase activity"/>
    <property type="evidence" value="ECO:0007669"/>
    <property type="project" value="UniProtKB-KW"/>
</dbReference>
<protein>
    <submittedName>
        <fullName evidence="1">Glycosyltransferase family 2 protein</fullName>
    </submittedName>
</protein>
<gene>
    <name evidence="1" type="ORF">GWK16_09610</name>
</gene>
<comment type="caution">
    <text evidence="1">The sequence shown here is derived from an EMBL/GenBank/DDBJ whole genome shotgun (WGS) entry which is preliminary data.</text>
</comment>
<keyword evidence="2" id="KW-1185">Reference proteome</keyword>
<name>A0A848EBT2_9PROT</name>
<dbReference type="AlphaFoldDB" id="A0A848EBT2"/>
<dbReference type="Proteomes" id="UP000548582">
    <property type="component" value="Unassembled WGS sequence"/>
</dbReference>
<sequence length="609" mass="62297">MTVRPGYPPGRQAAGDDSVRHVLVPVQDLLARGGIEAAHYRLAIPRHPGIRFLWPSRGPDLRAARAGLLPANARPFAVDRSRALEEVTTELAGPAAPYAGALVAAALALQGMVMDAVEVPSTVPVAHLVRPACSAFGILVGRVVGIWFGSAVEAAGEAWPDLPGDADAARLAACEALSDAALELRHAIGVAPPRPSNGAALTLPLSTLFDPPFVQPTAPAGDLPFHPLGLPGHGLGAFLRLLDHVPASLRARARLPHDMTTPLAAALRAEPAAAGLRRLAPGEPSIGVEFTSACVFDPSPIQALRRGCPAVLSRRGWTAAALARPDAPPAGLDPCDPKAAAAALEERLEGALAPFAAAPLPPGTVTLHDVYAGQPLPPVWPDQAPIDLPALRPVLAASHPWRAPVAVPEMSVLVAGDGMTPERLARTVASLARLEAVALEVLVLLDETMPDPARLEEILAASGGFARPLRQGRAAGWRRALDAARAPVVVVLAPGDMTAPGFGVWVMAQLNAPGRVVAVPPWGTIRAGQPGPPASSPAPALALRRDAASAAAGDGHLPDVAALLRHLIAAGGPGCAASPAPGIVPLVFAVARADASGPPRLDVASARAA</sequence>
<dbReference type="SUPFAM" id="SSF53448">
    <property type="entry name" value="Nucleotide-diphospho-sugar transferases"/>
    <property type="match status" value="1"/>
</dbReference>
<accession>A0A848EBT2</accession>
<dbReference type="InterPro" id="IPR029044">
    <property type="entry name" value="Nucleotide-diphossugar_trans"/>
</dbReference>
<organism evidence="1 2">
    <name type="scientific">Neoroseomonas marina</name>
    <dbReference type="NCBI Taxonomy" id="1232220"/>
    <lineage>
        <taxon>Bacteria</taxon>
        <taxon>Pseudomonadati</taxon>
        <taxon>Pseudomonadota</taxon>
        <taxon>Alphaproteobacteria</taxon>
        <taxon>Acetobacterales</taxon>
        <taxon>Acetobacteraceae</taxon>
        <taxon>Neoroseomonas</taxon>
    </lineage>
</organism>
<proteinExistence type="predicted"/>
<dbReference type="EMBL" id="JABBKX010000002">
    <property type="protein sequence ID" value="NMJ41496.1"/>
    <property type="molecule type" value="Genomic_DNA"/>
</dbReference>
<reference evidence="1 2" key="1">
    <citation type="submission" date="2020-03" db="EMBL/GenBank/DDBJ databases">
        <authorList>
            <person name="Sun Q."/>
        </authorList>
    </citation>
    <scope>NUCLEOTIDE SEQUENCE [LARGE SCALE GENOMIC DNA]</scope>
    <source>
        <strain evidence="1 2">JC162</strain>
    </source>
</reference>
<keyword evidence="1" id="KW-0808">Transferase</keyword>
<dbReference type="RefSeq" id="WP_170053684.1">
    <property type="nucleotide sequence ID" value="NZ_JABBKX010000002.1"/>
</dbReference>
<evidence type="ECO:0000313" key="1">
    <source>
        <dbReference type="EMBL" id="NMJ41496.1"/>
    </source>
</evidence>